<proteinExistence type="inferred from homology"/>
<evidence type="ECO:0000313" key="6">
    <source>
        <dbReference type="Proteomes" id="UP000318590"/>
    </source>
</evidence>
<dbReference type="Gene3D" id="3.40.50.12780">
    <property type="entry name" value="N-terminal domain of ligase-like"/>
    <property type="match status" value="1"/>
</dbReference>
<dbReference type="Proteomes" id="UP000318590">
    <property type="component" value="Unassembled WGS sequence"/>
</dbReference>
<dbReference type="PROSITE" id="PS00455">
    <property type="entry name" value="AMP_BINDING"/>
    <property type="match status" value="1"/>
</dbReference>
<dbReference type="InterPro" id="IPR045851">
    <property type="entry name" value="AMP-bd_C_sf"/>
</dbReference>
<comment type="similarity">
    <text evidence="1">Belongs to the ATP-dependent AMP-binding enzyme family.</text>
</comment>
<dbReference type="Pfam" id="PF16177">
    <property type="entry name" value="ACAS_N"/>
    <property type="match status" value="1"/>
</dbReference>
<dbReference type="AlphaFoldDB" id="A0A547QAT7"/>
<dbReference type="SUPFAM" id="SSF56801">
    <property type="entry name" value="Acetyl-CoA synthetase-like"/>
    <property type="match status" value="1"/>
</dbReference>
<dbReference type="FunFam" id="3.30.300.30:FF:000017">
    <property type="entry name" value="Acyl-CoA synthetase short-chain family member 3"/>
    <property type="match status" value="1"/>
</dbReference>
<feature type="domain" description="AMP-dependent synthetase/ligase" evidence="2">
    <location>
        <begin position="65"/>
        <end position="443"/>
    </location>
</feature>
<gene>
    <name evidence="5" type="ORF">FEV53_00105</name>
</gene>
<evidence type="ECO:0000256" key="1">
    <source>
        <dbReference type="ARBA" id="ARBA00006432"/>
    </source>
</evidence>
<accession>A0A547QAT7</accession>
<dbReference type="OrthoDB" id="9803968at2"/>
<evidence type="ECO:0000259" key="4">
    <source>
        <dbReference type="Pfam" id="PF16177"/>
    </source>
</evidence>
<dbReference type="CDD" id="cd05967">
    <property type="entry name" value="PrpE"/>
    <property type="match status" value="1"/>
</dbReference>
<dbReference type="FunFam" id="3.40.50.12780:FF:000011">
    <property type="entry name" value="Acetyl-coenzyme A synthetase 2-like, mitochondrial"/>
    <property type="match status" value="1"/>
</dbReference>
<dbReference type="GO" id="GO:0050218">
    <property type="term" value="F:propionate-CoA ligase activity"/>
    <property type="evidence" value="ECO:0007669"/>
    <property type="project" value="TreeGrafter"/>
</dbReference>
<reference evidence="5 6" key="1">
    <citation type="submission" date="2019-06" db="EMBL/GenBank/DDBJ databases">
        <title>Paenimaribius caenipelagi gen. nov., sp. nov., isolated from a tidal flat.</title>
        <authorList>
            <person name="Yoon J.-H."/>
        </authorList>
    </citation>
    <scope>NUCLEOTIDE SEQUENCE [LARGE SCALE GENOMIC DNA]</scope>
    <source>
        <strain evidence="5 6">JBTF-M29</strain>
    </source>
</reference>
<dbReference type="InterPro" id="IPR025110">
    <property type="entry name" value="AMP-bd_C"/>
</dbReference>
<evidence type="ECO:0000259" key="3">
    <source>
        <dbReference type="Pfam" id="PF13193"/>
    </source>
</evidence>
<dbReference type="InterPro" id="IPR020845">
    <property type="entry name" value="AMP-binding_CS"/>
</dbReference>
<dbReference type="RefSeq" id="WP_142832779.1">
    <property type="nucleotide sequence ID" value="NZ_VFSV01000001.1"/>
</dbReference>
<name>A0A547QAT7_9RHOB</name>
<dbReference type="PANTHER" id="PTHR43347">
    <property type="entry name" value="ACYL-COA SYNTHETASE"/>
    <property type="match status" value="1"/>
</dbReference>
<dbReference type="EMBL" id="VFSV01000001">
    <property type="protein sequence ID" value="TRD23456.1"/>
    <property type="molecule type" value="Genomic_DNA"/>
</dbReference>
<dbReference type="Pfam" id="PF13193">
    <property type="entry name" value="AMP-binding_C"/>
    <property type="match status" value="1"/>
</dbReference>
<dbReference type="PANTHER" id="PTHR43347:SF3">
    <property type="entry name" value="ACYL-COA SYNTHETASE SHORT-CHAIN FAMILY MEMBER 3, MITOCHONDRIAL"/>
    <property type="match status" value="1"/>
</dbReference>
<dbReference type="Pfam" id="PF00501">
    <property type="entry name" value="AMP-binding"/>
    <property type="match status" value="1"/>
</dbReference>
<organism evidence="5 6">
    <name type="scientific">Palleronia caenipelagi</name>
    <dbReference type="NCBI Taxonomy" id="2489174"/>
    <lineage>
        <taxon>Bacteria</taxon>
        <taxon>Pseudomonadati</taxon>
        <taxon>Pseudomonadota</taxon>
        <taxon>Alphaproteobacteria</taxon>
        <taxon>Rhodobacterales</taxon>
        <taxon>Roseobacteraceae</taxon>
        <taxon>Palleronia</taxon>
    </lineage>
</organism>
<comment type="caution">
    <text evidence="5">The sequence shown here is derived from an EMBL/GenBank/DDBJ whole genome shotgun (WGS) entry which is preliminary data.</text>
</comment>
<protein>
    <submittedName>
        <fullName evidence="5">Propionyl-CoA synthetase</fullName>
    </submittedName>
</protein>
<dbReference type="GO" id="GO:0070013">
    <property type="term" value="C:intracellular organelle lumen"/>
    <property type="evidence" value="ECO:0007669"/>
    <property type="project" value="UniProtKB-ARBA"/>
</dbReference>
<feature type="domain" description="AMP-binding enzyme C-terminal" evidence="3">
    <location>
        <begin position="507"/>
        <end position="585"/>
    </location>
</feature>
<feature type="domain" description="Acetyl-coenzyme A synthetase N-terminal" evidence="4">
    <location>
        <begin position="3"/>
        <end position="54"/>
    </location>
</feature>
<dbReference type="Gene3D" id="3.30.300.30">
    <property type="match status" value="1"/>
</dbReference>
<dbReference type="InterPro" id="IPR000873">
    <property type="entry name" value="AMP-dep_synth/lig_dom"/>
</dbReference>
<keyword evidence="6" id="KW-1185">Reference proteome</keyword>
<evidence type="ECO:0000259" key="2">
    <source>
        <dbReference type="Pfam" id="PF00501"/>
    </source>
</evidence>
<evidence type="ECO:0000313" key="5">
    <source>
        <dbReference type="EMBL" id="TRD23456.1"/>
    </source>
</evidence>
<dbReference type="InterPro" id="IPR032387">
    <property type="entry name" value="ACAS_N"/>
</dbReference>
<sequence length="627" mass="68062">MGYSDVYAAWKADPEGWWMEQAKAVHWSKFPETALADGNRAWFPDGLTNTCYNAVDRHVESGRDDQAAIIHDSPVTGTKTTITYSDLQERCARLAGALSARGVGKGDRVIIYMPMVPEALVAMLACTRIGAVHSVVFGGFAANELATRIDDARPKAIIAGSCGIEPNRVVAYKPLLDGAIEQASHKPDFCVVLQRDAGPADLIEGRDHEWNAFQEGAELADCLPVEGDHPAYILYTSGTTGKPKGVIRATGGHLVALNWTMKSIYNVEPGEVFWAASDVGWVVGHSYICYGPLIHGNTTIVFEGKPVGTPDPSTFWRVIAEHNVKAFFTAPTAIRAIRKDDPDASYMQGHDISGLRALYLAGERADPDTIEWAGKVMGVPVYDHWWQTETGFAIAGNPAGIEALPVKIGSPTVPMPGYDVHILDEAGNEMPHGELGSIAVKMPLPPGTLPTLWQAEDRFQSSYLNEFPGYYATGDAGMMDEDGYLWIMSRTDDVINVAGHRLSTGQMEEVLATHPNVAECAVVGVEDALKGQMPMGFVTLQAGTEKTDDEVCGELVKLVREKIGPVAAFKLATVVDRLPKTRSGKILRKTMAQIADGKDFNTPATIDDPAIIEEIRERLKKLGYPKT</sequence>
<dbReference type="InterPro" id="IPR042099">
    <property type="entry name" value="ANL_N_sf"/>
</dbReference>